<accession>A0A3M9XMJ0</accession>
<gene>
    <name evidence="1" type="ORF">D1O30_07580</name>
</gene>
<sequence length="305" mass="34659">MELKLSGDRVPNPKLKSAFPLFQGEAYDFCFDNSPWKIGLQSTYPDYLKKKIAAVLVSEKLQLKSVDHAMRQYVSTMEYPEGDPSRLDRRVVEFIHKRISTLSAQIYSLSLNDNIEQNKAIGLLALQRAQFSMEFLIFCGHRGALFEAMAIARMMLEQVAWAYSLAKTNNEDAVYSTSSTHAIHDLKKSVPFVGKLYGWFSAHVHWEHSAHKKVVISKGGKIGHQFASSYFKAIIMCMTIVLLQIYFEGLWTMMREELEELQREPGACFSTSELVRQEANVLLAEILDCEPSDNELRALASMLSD</sequence>
<dbReference type="OrthoDB" id="8444075at2"/>
<protein>
    <submittedName>
        <fullName evidence="1">Uncharacterized protein</fullName>
    </submittedName>
</protein>
<proteinExistence type="predicted"/>
<comment type="caution">
    <text evidence="1">The sequence shown here is derived from an EMBL/GenBank/DDBJ whole genome shotgun (WGS) entry which is preliminary data.</text>
</comment>
<organism evidence="1 2">
    <name type="scientific">Methylocystis hirsuta</name>
    <dbReference type="NCBI Taxonomy" id="369798"/>
    <lineage>
        <taxon>Bacteria</taxon>
        <taxon>Pseudomonadati</taxon>
        <taxon>Pseudomonadota</taxon>
        <taxon>Alphaproteobacteria</taxon>
        <taxon>Hyphomicrobiales</taxon>
        <taxon>Methylocystaceae</taxon>
        <taxon>Methylocystis</taxon>
    </lineage>
</organism>
<dbReference type="Proteomes" id="UP000268623">
    <property type="component" value="Unassembled WGS sequence"/>
</dbReference>
<keyword evidence="2" id="KW-1185">Reference proteome</keyword>
<dbReference type="AlphaFoldDB" id="A0A3M9XMJ0"/>
<evidence type="ECO:0000313" key="2">
    <source>
        <dbReference type="Proteomes" id="UP000268623"/>
    </source>
</evidence>
<evidence type="ECO:0000313" key="1">
    <source>
        <dbReference type="EMBL" id="RNJ49483.1"/>
    </source>
</evidence>
<dbReference type="RefSeq" id="WP_123175450.1">
    <property type="nucleotide sequence ID" value="NZ_QWDD01000001.1"/>
</dbReference>
<dbReference type="EMBL" id="QWDD01000001">
    <property type="protein sequence ID" value="RNJ49483.1"/>
    <property type="molecule type" value="Genomic_DNA"/>
</dbReference>
<name>A0A3M9XMJ0_9HYPH</name>
<reference evidence="1 2" key="1">
    <citation type="submission" date="2018-08" db="EMBL/GenBank/DDBJ databases">
        <title>Genome sequence of Methylocystis hirsuta CSC1, a methanotroph able to accumulate PHAs.</title>
        <authorList>
            <person name="Bordel S."/>
            <person name="Rodriguez E."/>
            <person name="Gancedo J."/>
            <person name="Munoz R."/>
        </authorList>
    </citation>
    <scope>NUCLEOTIDE SEQUENCE [LARGE SCALE GENOMIC DNA]</scope>
    <source>
        <strain evidence="1 2">CSC1</strain>
    </source>
</reference>